<dbReference type="Pfam" id="PF13614">
    <property type="entry name" value="AAA_31"/>
    <property type="match status" value="1"/>
</dbReference>
<reference evidence="2 3" key="1">
    <citation type="submission" date="2018-11" db="EMBL/GenBank/DDBJ databases">
        <title>The draft genome sequence of Amphritea balenae JAMM 1525T.</title>
        <authorList>
            <person name="Fang Z."/>
            <person name="Zhang Y."/>
            <person name="Han X."/>
        </authorList>
    </citation>
    <scope>NUCLEOTIDE SEQUENCE [LARGE SCALE GENOMIC DNA]</scope>
    <source>
        <strain evidence="2 3">JAMM 1525</strain>
    </source>
</reference>
<dbReference type="PANTHER" id="PTHR13696">
    <property type="entry name" value="P-LOOP CONTAINING NUCLEOSIDE TRIPHOSPHATE HYDROLASE"/>
    <property type="match status" value="1"/>
</dbReference>
<dbReference type="Proteomes" id="UP000267535">
    <property type="component" value="Unassembled WGS sequence"/>
</dbReference>
<evidence type="ECO:0000313" key="2">
    <source>
        <dbReference type="EMBL" id="RRC99215.1"/>
    </source>
</evidence>
<dbReference type="InterPro" id="IPR050678">
    <property type="entry name" value="DNA_Partitioning_ATPase"/>
</dbReference>
<feature type="domain" description="AAA" evidence="1">
    <location>
        <begin position="1"/>
        <end position="181"/>
    </location>
</feature>
<dbReference type="PANTHER" id="PTHR13696:SF69">
    <property type="entry name" value="PLASMID PARTITIONING PROTEIN-RELATED"/>
    <property type="match status" value="1"/>
</dbReference>
<keyword evidence="3" id="KW-1185">Reference proteome</keyword>
<dbReference type="OrthoDB" id="9815116at2"/>
<dbReference type="InterPro" id="IPR025669">
    <property type="entry name" value="AAA_dom"/>
</dbReference>
<accession>A0A3P1SRD7</accession>
<evidence type="ECO:0000259" key="1">
    <source>
        <dbReference type="Pfam" id="PF13614"/>
    </source>
</evidence>
<dbReference type="InterPro" id="IPR027417">
    <property type="entry name" value="P-loop_NTPase"/>
</dbReference>
<evidence type="ECO:0000313" key="3">
    <source>
        <dbReference type="Proteomes" id="UP000267535"/>
    </source>
</evidence>
<sequence>MQVWAVANQKGGVGKTTTTVALAGLLADAGQRVLVVDLDPHGSMTSYFRYDPDELEHSVYDLFQPDSELDMKMVELLLMPTSNPQIDIIPATTSIATLERKAVGQEGMGLQIAKALRLVKDRYDYVVIDSPPVLGVLMINALAACGHLLVPVQTEFLALKGLERMLRTIKMINRARKRQLTYTLIPTFYDRTIPASVNCLRELHQRFAENMSTAVVPVDSKFITASAQGITPSEMDLSSPGVQAYIRILRGLAERGRR</sequence>
<proteinExistence type="predicted"/>
<dbReference type="AlphaFoldDB" id="A0A3P1SRD7"/>
<protein>
    <submittedName>
        <fullName evidence="2">ParA family protein</fullName>
    </submittedName>
</protein>
<gene>
    <name evidence="2" type="ORF">EHS89_10200</name>
</gene>
<dbReference type="SUPFAM" id="SSF52540">
    <property type="entry name" value="P-loop containing nucleoside triphosphate hydrolases"/>
    <property type="match status" value="1"/>
</dbReference>
<dbReference type="EMBL" id="RQXV01000005">
    <property type="protein sequence ID" value="RRC99215.1"/>
    <property type="molecule type" value="Genomic_DNA"/>
</dbReference>
<name>A0A3P1SRD7_9GAMM</name>
<dbReference type="Gene3D" id="3.40.50.300">
    <property type="entry name" value="P-loop containing nucleotide triphosphate hydrolases"/>
    <property type="match status" value="1"/>
</dbReference>
<comment type="caution">
    <text evidence="2">The sequence shown here is derived from an EMBL/GenBank/DDBJ whole genome shotgun (WGS) entry which is preliminary data.</text>
</comment>
<dbReference type="CDD" id="cd02042">
    <property type="entry name" value="ParAB_family"/>
    <property type="match status" value="1"/>
</dbReference>
<dbReference type="RefSeq" id="WP_124926052.1">
    <property type="nucleotide sequence ID" value="NZ_BMOH01000004.1"/>
</dbReference>
<organism evidence="2 3">
    <name type="scientific">Amphritea balenae</name>
    <dbReference type="NCBI Taxonomy" id="452629"/>
    <lineage>
        <taxon>Bacteria</taxon>
        <taxon>Pseudomonadati</taxon>
        <taxon>Pseudomonadota</taxon>
        <taxon>Gammaproteobacteria</taxon>
        <taxon>Oceanospirillales</taxon>
        <taxon>Oceanospirillaceae</taxon>
        <taxon>Amphritea</taxon>
    </lineage>
</organism>